<evidence type="ECO:0000313" key="2">
    <source>
        <dbReference type="Proteomes" id="UP000324800"/>
    </source>
</evidence>
<dbReference type="AlphaFoldDB" id="A0A5J4UWZ1"/>
<evidence type="ECO:0000313" key="1">
    <source>
        <dbReference type="EMBL" id="KAA6374670.1"/>
    </source>
</evidence>
<protein>
    <submittedName>
        <fullName evidence="1">Uncharacterized protein</fullName>
    </submittedName>
</protein>
<reference evidence="1 2" key="1">
    <citation type="submission" date="2019-03" db="EMBL/GenBank/DDBJ databases">
        <title>Single cell metagenomics reveals metabolic interactions within the superorganism composed of flagellate Streblomastix strix and complex community of Bacteroidetes bacteria on its surface.</title>
        <authorList>
            <person name="Treitli S.C."/>
            <person name="Kolisko M."/>
            <person name="Husnik F."/>
            <person name="Keeling P."/>
            <person name="Hampl V."/>
        </authorList>
    </citation>
    <scope>NUCLEOTIDE SEQUENCE [LARGE SCALE GENOMIC DNA]</scope>
    <source>
        <strain evidence="1">ST1C</strain>
    </source>
</reference>
<proteinExistence type="predicted"/>
<dbReference type="EMBL" id="SNRW01011799">
    <property type="protein sequence ID" value="KAA6374670.1"/>
    <property type="molecule type" value="Genomic_DNA"/>
</dbReference>
<accession>A0A5J4UWZ1</accession>
<gene>
    <name evidence="1" type="ORF">EZS28_029803</name>
</gene>
<sequence length="279" mass="31854">MANQWYKVLYLDLNNVGFEITPEQEEGLCNLYTLRKFYYVYYEPKRWEILVSHLAMVMMLTDREAERLADYLFSGNFTNIEQLITKFEENPEKAIQELPPPPKPVVQEKQSSGEPERTVAIISDYSLENSQRCQDALHTVAEKGKTKKLRQRLIKANISNALINALNLASKEENKDLAVIQAVLSTIQVIASDGIDTELVTQNILSIIQMILIKYGLQNENIATAAFHAISTLMTNPQISDKITIELLQTMKQVVDTNNTKEAICESYLQAIWHISWNV</sequence>
<name>A0A5J4UWZ1_9EUKA</name>
<comment type="caution">
    <text evidence="1">The sequence shown here is derived from an EMBL/GenBank/DDBJ whole genome shotgun (WGS) entry which is preliminary data.</text>
</comment>
<dbReference type="Proteomes" id="UP000324800">
    <property type="component" value="Unassembled WGS sequence"/>
</dbReference>
<dbReference type="InterPro" id="IPR016024">
    <property type="entry name" value="ARM-type_fold"/>
</dbReference>
<dbReference type="SUPFAM" id="SSF48371">
    <property type="entry name" value="ARM repeat"/>
    <property type="match status" value="1"/>
</dbReference>
<organism evidence="1 2">
    <name type="scientific">Streblomastix strix</name>
    <dbReference type="NCBI Taxonomy" id="222440"/>
    <lineage>
        <taxon>Eukaryota</taxon>
        <taxon>Metamonada</taxon>
        <taxon>Preaxostyla</taxon>
        <taxon>Oxymonadida</taxon>
        <taxon>Streblomastigidae</taxon>
        <taxon>Streblomastix</taxon>
    </lineage>
</organism>